<accession>A0A6J4R933</accession>
<reference evidence="2" key="1">
    <citation type="submission" date="2020-02" db="EMBL/GenBank/DDBJ databases">
        <authorList>
            <person name="Meier V. D."/>
        </authorList>
    </citation>
    <scope>NUCLEOTIDE SEQUENCE</scope>
    <source>
        <strain evidence="2">AVDCRST_MAG12</strain>
    </source>
</reference>
<dbReference type="EC" id="2.7.8.7" evidence="2"/>
<evidence type="ECO:0000256" key="1">
    <source>
        <dbReference type="SAM" id="MobiDB-lite"/>
    </source>
</evidence>
<evidence type="ECO:0000313" key="2">
    <source>
        <dbReference type="EMBL" id="CAA9467560.1"/>
    </source>
</evidence>
<dbReference type="GO" id="GO:0008897">
    <property type="term" value="F:holo-[acyl-carrier-protein] synthase activity"/>
    <property type="evidence" value="ECO:0007669"/>
    <property type="project" value="UniProtKB-EC"/>
</dbReference>
<feature type="compositionally biased region" description="Basic and acidic residues" evidence="1">
    <location>
        <begin position="61"/>
        <end position="77"/>
    </location>
</feature>
<feature type="non-terminal residue" evidence="2">
    <location>
        <position position="1"/>
    </location>
</feature>
<name>A0A6J4R933_9ACTN</name>
<gene>
    <name evidence="2" type="ORF">AVDCRST_MAG12-450</name>
</gene>
<protein>
    <submittedName>
        <fullName evidence="2">Holo-[acyl-carrier-protein] synthase</fullName>
        <ecNumber evidence="2">2.7.8.7</ecNumber>
    </submittedName>
</protein>
<dbReference type="AlphaFoldDB" id="A0A6J4R933"/>
<feature type="compositionally biased region" description="Basic and acidic residues" evidence="1">
    <location>
        <begin position="16"/>
        <end position="30"/>
    </location>
</feature>
<sequence length="131" mass="14916">GKLRGAGYRSGRRGRRADAVRPREDAKDTPETFYRSGDLLLREVPLRRTPLRRPLGRQRGRHEGPRLRPDPVERCRGDAPPPTGPDGAHLRQDRAVREDSRRARGRAPHLYHPLRALGGRCLRRAKGRSLL</sequence>
<organism evidence="2">
    <name type="scientific">uncultured Rubrobacteraceae bacterium</name>
    <dbReference type="NCBI Taxonomy" id="349277"/>
    <lineage>
        <taxon>Bacteria</taxon>
        <taxon>Bacillati</taxon>
        <taxon>Actinomycetota</taxon>
        <taxon>Rubrobacteria</taxon>
        <taxon>Rubrobacterales</taxon>
        <taxon>Rubrobacteraceae</taxon>
        <taxon>environmental samples</taxon>
    </lineage>
</organism>
<feature type="compositionally biased region" description="Basic and acidic residues" evidence="1">
    <location>
        <begin position="88"/>
        <end position="102"/>
    </location>
</feature>
<feature type="region of interest" description="Disordered" evidence="1">
    <location>
        <begin position="45"/>
        <end position="109"/>
    </location>
</feature>
<keyword evidence="2" id="KW-0808">Transferase</keyword>
<dbReference type="EMBL" id="CADCVK010000077">
    <property type="protein sequence ID" value="CAA9467560.1"/>
    <property type="molecule type" value="Genomic_DNA"/>
</dbReference>
<feature type="compositionally biased region" description="Basic residues" evidence="1">
    <location>
        <begin position="49"/>
        <end position="60"/>
    </location>
</feature>
<feature type="non-terminal residue" evidence="2">
    <location>
        <position position="131"/>
    </location>
</feature>
<proteinExistence type="predicted"/>
<feature type="region of interest" description="Disordered" evidence="1">
    <location>
        <begin position="1"/>
        <end position="32"/>
    </location>
</feature>